<evidence type="ECO:0000256" key="4">
    <source>
        <dbReference type="ARBA" id="ARBA00022692"/>
    </source>
</evidence>
<keyword evidence="5 7" id="KW-1133">Transmembrane helix</keyword>
<dbReference type="PANTHER" id="PTHR47371">
    <property type="entry name" value="LIPOTEICHOIC ACID SYNTHASE"/>
    <property type="match status" value="1"/>
</dbReference>
<reference evidence="9" key="2">
    <citation type="submission" date="2021-04" db="EMBL/GenBank/DDBJ databases">
        <authorList>
            <person name="Gilroy R."/>
        </authorList>
    </citation>
    <scope>NUCLEOTIDE SEQUENCE</scope>
    <source>
        <strain evidence="9">CHK183-5548</strain>
    </source>
</reference>
<dbReference type="Gene3D" id="3.40.720.10">
    <property type="entry name" value="Alkaline Phosphatase, subunit A"/>
    <property type="match status" value="1"/>
</dbReference>
<feature type="domain" description="Sulfatase N-terminal" evidence="8">
    <location>
        <begin position="222"/>
        <end position="516"/>
    </location>
</feature>
<keyword evidence="4 7" id="KW-0812">Transmembrane</keyword>
<evidence type="ECO:0000256" key="5">
    <source>
        <dbReference type="ARBA" id="ARBA00022989"/>
    </source>
</evidence>
<comment type="caution">
    <text evidence="9">The sequence shown here is derived from an EMBL/GenBank/DDBJ whole genome shotgun (WGS) entry which is preliminary data.</text>
</comment>
<evidence type="ECO:0000313" key="9">
    <source>
        <dbReference type="EMBL" id="HJC47023.1"/>
    </source>
</evidence>
<dbReference type="InterPro" id="IPR050448">
    <property type="entry name" value="OpgB/LTA_synthase_biosynth"/>
</dbReference>
<dbReference type="GO" id="GO:0005886">
    <property type="term" value="C:plasma membrane"/>
    <property type="evidence" value="ECO:0007669"/>
    <property type="project" value="UniProtKB-SubCell"/>
</dbReference>
<evidence type="ECO:0000256" key="2">
    <source>
        <dbReference type="ARBA" id="ARBA00004936"/>
    </source>
</evidence>
<dbReference type="EMBL" id="DWWL01000016">
    <property type="protein sequence ID" value="HJC47023.1"/>
    <property type="molecule type" value="Genomic_DNA"/>
</dbReference>
<evidence type="ECO:0000256" key="3">
    <source>
        <dbReference type="ARBA" id="ARBA00022475"/>
    </source>
</evidence>
<organism evidence="9 10">
    <name type="scientific">Candidatus Lachnoclostridium pullistercoris</name>
    <dbReference type="NCBI Taxonomy" id="2838632"/>
    <lineage>
        <taxon>Bacteria</taxon>
        <taxon>Bacillati</taxon>
        <taxon>Bacillota</taxon>
        <taxon>Clostridia</taxon>
        <taxon>Lachnospirales</taxon>
        <taxon>Lachnospiraceae</taxon>
    </lineage>
</organism>
<dbReference type="Pfam" id="PF00884">
    <property type="entry name" value="Sulfatase"/>
    <property type="match status" value="1"/>
</dbReference>
<protein>
    <submittedName>
        <fullName evidence="9">LTA synthase family protein</fullName>
    </submittedName>
</protein>
<reference evidence="9" key="1">
    <citation type="journal article" date="2021" name="PeerJ">
        <title>Extensive microbial diversity within the chicken gut microbiome revealed by metagenomics and culture.</title>
        <authorList>
            <person name="Gilroy R."/>
            <person name="Ravi A."/>
            <person name="Getino M."/>
            <person name="Pursley I."/>
            <person name="Horton D.L."/>
            <person name="Alikhan N.F."/>
            <person name="Baker D."/>
            <person name="Gharbi K."/>
            <person name="Hall N."/>
            <person name="Watson M."/>
            <person name="Adriaenssens E.M."/>
            <person name="Foster-Nyarko E."/>
            <person name="Jarju S."/>
            <person name="Secka A."/>
            <person name="Antonio M."/>
            <person name="Oren A."/>
            <person name="Chaudhuri R.R."/>
            <person name="La Ragione R."/>
            <person name="Hildebrand F."/>
            <person name="Pallen M.J."/>
        </authorList>
    </citation>
    <scope>NUCLEOTIDE SEQUENCE</scope>
    <source>
        <strain evidence="9">CHK183-5548</strain>
    </source>
</reference>
<proteinExistence type="predicted"/>
<gene>
    <name evidence="9" type="ORF">IAA04_03105</name>
</gene>
<dbReference type="InterPro" id="IPR017850">
    <property type="entry name" value="Alkaline_phosphatase_core_sf"/>
</dbReference>
<feature type="transmembrane region" description="Helical" evidence="7">
    <location>
        <begin position="12"/>
        <end position="35"/>
    </location>
</feature>
<dbReference type="AlphaFoldDB" id="A0A9D2T4Q6"/>
<feature type="transmembrane region" description="Helical" evidence="7">
    <location>
        <begin position="120"/>
        <end position="140"/>
    </location>
</feature>
<dbReference type="Proteomes" id="UP000823883">
    <property type="component" value="Unassembled WGS sequence"/>
</dbReference>
<name>A0A9D2T4Q6_9FIRM</name>
<evidence type="ECO:0000256" key="7">
    <source>
        <dbReference type="SAM" id="Phobius"/>
    </source>
</evidence>
<keyword evidence="6 7" id="KW-0472">Membrane</keyword>
<evidence type="ECO:0000259" key="8">
    <source>
        <dbReference type="Pfam" id="PF00884"/>
    </source>
</evidence>
<feature type="transmembrane region" description="Helical" evidence="7">
    <location>
        <begin position="94"/>
        <end position="113"/>
    </location>
</feature>
<evidence type="ECO:0000313" key="10">
    <source>
        <dbReference type="Proteomes" id="UP000823883"/>
    </source>
</evidence>
<dbReference type="SUPFAM" id="SSF53649">
    <property type="entry name" value="Alkaline phosphatase-like"/>
    <property type="match status" value="1"/>
</dbReference>
<evidence type="ECO:0000256" key="6">
    <source>
        <dbReference type="ARBA" id="ARBA00023136"/>
    </source>
</evidence>
<accession>A0A9D2T4Q6</accession>
<feature type="transmembrane region" description="Helical" evidence="7">
    <location>
        <begin position="41"/>
        <end position="61"/>
    </location>
</feature>
<dbReference type="CDD" id="cd16015">
    <property type="entry name" value="LTA_synthase"/>
    <property type="match status" value="1"/>
</dbReference>
<comment type="subcellular location">
    <subcellularLocation>
        <location evidence="1">Cell membrane</location>
        <topology evidence="1">Multi-pass membrane protein</topology>
    </subcellularLocation>
</comment>
<sequence>MLFEWVTGNLLTVTPVCAAVNILLMAGLYLAVFAVTGRSRIAVPVSSLLLFGLSVGETFVMEFRGRPIMPADFMALGTAMSVAGNYAYRVTPEMIWSGVCLAFLNVGLFFCPVRLPWWKVHLGFAGGAAAVICGGFFWLLEGPVASGRFGINMWDLNSSYETEGYILSTVLAGTYLVKDKPASYSDQKLEEIYREWSGETEQETGKTEIGEPETGETVTPVNVICIMNESFSDLRTAGSFETNEEVMPFFDSLRETAITGNLYVPVFGAGTSNTEFEFLTGDAMALMAPGTTAYQFNVSEGEGTLVSTLKEQGYRTIALHPYPGENWNRDACYEDMGFDEFLEWDFFKDAPLTRCYVGDLADYEKLLEVLEEKEDPSERTFLFNVTMQNHGGYDVVYENYSQQVRLTGELAGKYPMADQYLSLMKTSDEALSWLLARLEELEEPTMVVLFGDHQPSVEDEFYYEISGLSEDTVTSRESMIWYETPYLIWTNYGLEKEELGDMSAFYLASEMLRLAGLETTPYQNFLLDLKEELPVIHGRGCLDPDGGYYSLDEAKKAEPFREILEDYDCLVYNHSYSRTPVQTLFHLDGEG</sequence>
<dbReference type="PANTHER" id="PTHR47371:SF3">
    <property type="entry name" value="PHOSPHOGLYCEROL TRANSFERASE I"/>
    <property type="match status" value="1"/>
</dbReference>
<comment type="pathway">
    <text evidence="2">Cell wall biogenesis; lipoteichoic acid biosynthesis.</text>
</comment>
<evidence type="ECO:0000256" key="1">
    <source>
        <dbReference type="ARBA" id="ARBA00004651"/>
    </source>
</evidence>
<keyword evidence="3" id="KW-1003">Cell membrane</keyword>
<dbReference type="InterPro" id="IPR000917">
    <property type="entry name" value="Sulfatase_N"/>
</dbReference>